<accession>A0A0C2WLS2</accession>
<evidence type="ECO:0000256" key="1">
    <source>
        <dbReference type="ARBA" id="ARBA00022490"/>
    </source>
</evidence>
<name>A0A0C2WLS2_AMAMK</name>
<proteinExistence type="predicted"/>
<evidence type="ECO:0000313" key="5">
    <source>
        <dbReference type="Proteomes" id="UP000054549"/>
    </source>
</evidence>
<dbReference type="AlphaFoldDB" id="A0A0C2WLS2"/>
<dbReference type="HOGENOM" id="CLU_2049090_0_0_1"/>
<dbReference type="GO" id="GO:0003743">
    <property type="term" value="F:translation initiation factor activity"/>
    <property type="evidence" value="ECO:0007669"/>
    <property type="project" value="UniProtKB-KW"/>
</dbReference>
<keyword evidence="1" id="KW-0963">Cytoplasm</keyword>
<organism evidence="4 5">
    <name type="scientific">Amanita muscaria (strain Koide BX008)</name>
    <dbReference type="NCBI Taxonomy" id="946122"/>
    <lineage>
        <taxon>Eukaryota</taxon>
        <taxon>Fungi</taxon>
        <taxon>Dikarya</taxon>
        <taxon>Basidiomycota</taxon>
        <taxon>Agaricomycotina</taxon>
        <taxon>Agaricomycetes</taxon>
        <taxon>Agaricomycetidae</taxon>
        <taxon>Agaricales</taxon>
        <taxon>Pluteineae</taxon>
        <taxon>Amanitaceae</taxon>
        <taxon>Amanita</taxon>
    </lineage>
</organism>
<keyword evidence="5" id="KW-1185">Reference proteome</keyword>
<dbReference type="EMBL" id="KN818361">
    <property type="protein sequence ID" value="KIL57661.1"/>
    <property type="molecule type" value="Genomic_DNA"/>
</dbReference>
<dbReference type="InParanoid" id="A0A0C2WLS2"/>
<dbReference type="OrthoDB" id="417252at2759"/>
<dbReference type="InterPro" id="IPR016650">
    <property type="entry name" value="eIF3e"/>
</dbReference>
<evidence type="ECO:0000256" key="2">
    <source>
        <dbReference type="ARBA" id="ARBA00022540"/>
    </source>
</evidence>
<keyword evidence="3" id="KW-0648">Protein biosynthesis</keyword>
<dbReference type="GO" id="GO:0005852">
    <property type="term" value="C:eukaryotic translation initiation factor 3 complex"/>
    <property type="evidence" value="ECO:0007669"/>
    <property type="project" value="InterPro"/>
</dbReference>
<evidence type="ECO:0000256" key="3">
    <source>
        <dbReference type="ARBA" id="ARBA00022917"/>
    </source>
</evidence>
<reference evidence="4 5" key="1">
    <citation type="submission" date="2014-04" db="EMBL/GenBank/DDBJ databases">
        <title>Evolutionary Origins and Diversification of the Mycorrhizal Mutualists.</title>
        <authorList>
            <consortium name="DOE Joint Genome Institute"/>
            <consortium name="Mycorrhizal Genomics Consortium"/>
            <person name="Kohler A."/>
            <person name="Kuo A."/>
            <person name="Nagy L.G."/>
            <person name="Floudas D."/>
            <person name="Copeland A."/>
            <person name="Barry K.W."/>
            <person name="Cichocki N."/>
            <person name="Veneault-Fourrey C."/>
            <person name="LaButti K."/>
            <person name="Lindquist E.A."/>
            <person name="Lipzen A."/>
            <person name="Lundell T."/>
            <person name="Morin E."/>
            <person name="Murat C."/>
            <person name="Riley R."/>
            <person name="Ohm R."/>
            <person name="Sun H."/>
            <person name="Tunlid A."/>
            <person name="Henrissat B."/>
            <person name="Grigoriev I.V."/>
            <person name="Hibbett D.S."/>
            <person name="Martin F."/>
        </authorList>
    </citation>
    <scope>NUCLEOTIDE SEQUENCE [LARGE SCALE GENOMIC DNA]</scope>
    <source>
        <strain evidence="4 5">Koide BX008</strain>
    </source>
</reference>
<keyword evidence="2" id="KW-0396">Initiation factor</keyword>
<gene>
    <name evidence="4" type="ORF">M378DRAFT_375442</name>
</gene>
<protein>
    <submittedName>
        <fullName evidence="4">Uncharacterized protein</fullName>
    </submittedName>
</protein>
<dbReference type="Proteomes" id="UP000054549">
    <property type="component" value="Unassembled WGS sequence"/>
</dbReference>
<sequence>MARHSLTPSCPLPTSTQFKLPARGSCTIFPLLPFFLARYRLHKAPSVSSRVWNALREIVQVIRTEEYQYQDPVTTFLKELYVEFDFEACVKGVERGGRHAYCRIHQKIDIIDLSERLDST</sequence>
<dbReference type="PANTHER" id="PTHR10317">
    <property type="entry name" value="EUKARYOTIC TRANSLATION INITIATION FACTOR 3 SUBUNIT E"/>
    <property type="match status" value="1"/>
</dbReference>
<evidence type="ECO:0000313" key="4">
    <source>
        <dbReference type="EMBL" id="KIL57661.1"/>
    </source>
</evidence>
<dbReference type="STRING" id="946122.A0A0C2WLS2"/>